<dbReference type="SMART" id="SM00112">
    <property type="entry name" value="CA"/>
    <property type="match status" value="1"/>
</dbReference>
<dbReference type="EMBL" id="JANIIK010000046">
    <property type="protein sequence ID" value="KAJ3603010.1"/>
    <property type="molecule type" value="Genomic_DNA"/>
</dbReference>
<dbReference type="SUPFAM" id="SSF49313">
    <property type="entry name" value="Cadherin-like"/>
    <property type="match status" value="1"/>
</dbReference>
<dbReference type="Proteomes" id="UP001148018">
    <property type="component" value="Unassembled WGS sequence"/>
</dbReference>
<evidence type="ECO:0000256" key="2">
    <source>
        <dbReference type="ARBA" id="ARBA00022737"/>
    </source>
</evidence>
<keyword evidence="3 5" id="KW-0106">Calcium</keyword>
<name>A0A9Q0ILY2_9TELE</name>
<evidence type="ECO:0000313" key="10">
    <source>
        <dbReference type="Proteomes" id="UP001148018"/>
    </source>
</evidence>
<dbReference type="GO" id="GO:0000902">
    <property type="term" value="P:cell morphogenesis"/>
    <property type="evidence" value="ECO:0007669"/>
    <property type="project" value="TreeGrafter"/>
</dbReference>
<dbReference type="PROSITE" id="PS51257">
    <property type="entry name" value="PROKAR_LIPOPROTEIN"/>
    <property type="match status" value="1"/>
</dbReference>
<reference evidence="9" key="1">
    <citation type="submission" date="2022-07" db="EMBL/GenBank/DDBJ databases">
        <title>Chromosome-level genome of Muraenolepis orangiensis.</title>
        <authorList>
            <person name="Kim J."/>
        </authorList>
    </citation>
    <scope>NUCLEOTIDE SEQUENCE</scope>
    <source>
        <strain evidence="9">KU_S4_2022</strain>
        <tissue evidence="9">Muscle</tissue>
    </source>
</reference>
<dbReference type="GO" id="GO:0016477">
    <property type="term" value="P:cell migration"/>
    <property type="evidence" value="ECO:0007669"/>
    <property type="project" value="TreeGrafter"/>
</dbReference>
<dbReference type="PROSITE" id="PS50268">
    <property type="entry name" value="CADHERIN_2"/>
    <property type="match status" value="1"/>
</dbReference>
<dbReference type="FunFam" id="2.60.40.60:FF:000009">
    <property type="entry name" value="Cadherin 24"/>
    <property type="match status" value="1"/>
</dbReference>
<dbReference type="GO" id="GO:0034332">
    <property type="term" value="P:adherens junction organization"/>
    <property type="evidence" value="ECO:0007669"/>
    <property type="project" value="TreeGrafter"/>
</dbReference>
<keyword evidence="7" id="KW-0732">Signal</keyword>
<evidence type="ECO:0000259" key="8">
    <source>
        <dbReference type="PROSITE" id="PS50268"/>
    </source>
</evidence>
<keyword evidence="2" id="KW-0677">Repeat</keyword>
<comment type="caution">
    <text evidence="9">The sequence shown here is derived from an EMBL/GenBank/DDBJ whole genome shotgun (WGS) entry which is preliminary data.</text>
</comment>
<dbReference type="GO" id="GO:0005509">
    <property type="term" value="F:calcium ion binding"/>
    <property type="evidence" value="ECO:0007669"/>
    <property type="project" value="UniProtKB-UniRule"/>
</dbReference>
<sequence length="249" mass="27051">MAPRWKVSTLTALWALSLLGCCNFGCCKKTTRTSGSERGGTGGETGGGSEGGREEGRAGGGEGGGSEEEQGLMSHERVKRGWVWNQFFVVEEYTGTEPLYVGKQCHLWVSHTGFNEGILALSVLPHSTQHTAPEPVSQIHTDSDEGEGTITYTISGEGAGTIFIIDELTGDIHATERLDREEKAFYTLRAQARDRPSDDLLEPESEFVIKVQDINDSEPKFLEGPYIGSVAELSPIGRVEEAWREGSGR</sequence>
<dbReference type="Pfam" id="PF00028">
    <property type="entry name" value="Cadherin"/>
    <property type="match status" value="1"/>
</dbReference>
<dbReference type="GO" id="GO:0007043">
    <property type="term" value="P:cell-cell junction assembly"/>
    <property type="evidence" value="ECO:0007669"/>
    <property type="project" value="TreeGrafter"/>
</dbReference>
<dbReference type="PANTHER" id="PTHR24027:SF311">
    <property type="entry name" value="CADHERIN-22"/>
    <property type="match status" value="1"/>
</dbReference>
<dbReference type="GO" id="GO:0045296">
    <property type="term" value="F:cadherin binding"/>
    <property type="evidence" value="ECO:0007669"/>
    <property type="project" value="TreeGrafter"/>
</dbReference>
<dbReference type="GO" id="GO:0044331">
    <property type="term" value="P:cell-cell adhesion mediated by cadherin"/>
    <property type="evidence" value="ECO:0007669"/>
    <property type="project" value="TreeGrafter"/>
</dbReference>
<evidence type="ECO:0000256" key="3">
    <source>
        <dbReference type="ARBA" id="ARBA00022837"/>
    </source>
</evidence>
<evidence type="ECO:0000256" key="4">
    <source>
        <dbReference type="ARBA" id="ARBA00023136"/>
    </source>
</evidence>
<keyword evidence="4" id="KW-0472">Membrane</keyword>
<feature type="compositionally biased region" description="Gly residues" evidence="6">
    <location>
        <begin position="37"/>
        <end position="50"/>
    </location>
</feature>
<dbReference type="AlphaFoldDB" id="A0A9Q0ILY2"/>
<organism evidence="9 10">
    <name type="scientific">Muraenolepis orangiensis</name>
    <name type="common">Patagonian moray cod</name>
    <dbReference type="NCBI Taxonomy" id="630683"/>
    <lineage>
        <taxon>Eukaryota</taxon>
        <taxon>Metazoa</taxon>
        <taxon>Chordata</taxon>
        <taxon>Craniata</taxon>
        <taxon>Vertebrata</taxon>
        <taxon>Euteleostomi</taxon>
        <taxon>Actinopterygii</taxon>
        <taxon>Neopterygii</taxon>
        <taxon>Teleostei</taxon>
        <taxon>Neoteleostei</taxon>
        <taxon>Acanthomorphata</taxon>
        <taxon>Zeiogadaria</taxon>
        <taxon>Gadariae</taxon>
        <taxon>Gadiformes</taxon>
        <taxon>Muraenolepidoidei</taxon>
        <taxon>Muraenolepididae</taxon>
        <taxon>Muraenolepis</taxon>
    </lineage>
</organism>
<dbReference type="InterPro" id="IPR002126">
    <property type="entry name" value="Cadherin-like_dom"/>
</dbReference>
<dbReference type="GO" id="GO:0008013">
    <property type="term" value="F:beta-catenin binding"/>
    <property type="evidence" value="ECO:0007669"/>
    <property type="project" value="TreeGrafter"/>
</dbReference>
<dbReference type="OrthoDB" id="6250271at2759"/>
<evidence type="ECO:0000313" key="9">
    <source>
        <dbReference type="EMBL" id="KAJ3603010.1"/>
    </source>
</evidence>
<dbReference type="PRINTS" id="PR00205">
    <property type="entry name" value="CADHERIN"/>
</dbReference>
<evidence type="ECO:0000256" key="5">
    <source>
        <dbReference type="PROSITE-ProRule" id="PRU00043"/>
    </source>
</evidence>
<evidence type="ECO:0000256" key="6">
    <source>
        <dbReference type="SAM" id="MobiDB-lite"/>
    </source>
</evidence>
<comment type="subcellular location">
    <subcellularLocation>
        <location evidence="1">Membrane</location>
    </subcellularLocation>
</comment>
<gene>
    <name evidence="9" type="ORF">NHX12_030754</name>
</gene>
<dbReference type="GO" id="GO:0016342">
    <property type="term" value="C:catenin complex"/>
    <property type="evidence" value="ECO:0007669"/>
    <property type="project" value="TreeGrafter"/>
</dbReference>
<feature type="signal peptide" evidence="7">
    <location>
        <begin position="1"/>
        <end position="27"/>
    </location>
</feature>
<dbReference type="CDD" id="cd11304">
    <property type="entry name" value="Cadherin_repeat"/>
    <property type="match status" value="1"/>
</dbReference>
<dbReference type="GO" id="GO:0005912">
    <property type="term" value="C:adherens junction"/>
    <property type="evidence" value="ECO:0007669"/>
    <property type="project" value="TreeGrafter"/>
</dbReference>
<dbReference type="GO" id="GO:0007156">
    <property type="term" value="P:homophilic cell adhesion via plasma membrane adhesion molecules"/>
    <property type="evidence" value="ECO:0007669"/>
    <property type="project" value="InterPro"/>
</dbReference>
<proteinExistence type="predicted"/>
<dbReference type="PANTHER" id="PTHR24027">
    <property type="entry name" value="CADHERIN-23"/>
    <property type="match status" value="1"/>
</dbReference>
<feature type="domain" description="Cadherin" evidence="8">
    <location>
        <begin position="141"/>
        <end position="221"/>
    </location>
</feature>
<dbReference type="GO" id="GO:0016339">
    <property type="term" value="P:calcium-dependent cell-cell adhesion via plasma membrane cell adhesion molecules"/>
    <property type="evidence" value="ECO:0007669"/>
    <property type="project" value="TreeGrafter"/>
</dbReference>
<dbReference type="InterPro" id="IPR015919">
    <property type="entry name" value="Cadherin-like_sf"/>
</dbReference>
<feature type="region of interest" description="Disordered" evidence="6">
    <location>
        <begin position="33"/>
        <end position="74"/>
    </location>
</feature>
<feature type="chain" id="PRO_5040107518" description="Cadherin domain-containing protein" evidence="7">
    <location>
        <begin position="28"/>
        <end position="249"/>
    </location>
</feature>
<evidence type="ECO:0000256" key="7">
    <source>
        <dbReference type="SAM" id="SignalP"/>
    </source>
</evidence>
<dbReference type="Gene3D" id="2.60.40.60">
    <property type="entry name" value="Cadherins"/>
    <property type="match status" value="1"/>
</dbReference>
<protein>
    <recommendedName>
        <fullName evidence="8">Cadherin domain-containing protein</fullName>
    </recommendedName>
</protein>
<keyword evidence="10" id="KW-1185">Reference proteome</keyword>
<dbReference type="InterPro" id="IPR039808">
    <property type="entry name" value="Cadherin"/>
</dbReference>
<evidence type="ECO:0000256" key="1">
    <source>
        <dbReference type="ARBA" id="ARBA00004370"/>
    </source>
</evidence>
<accession>A0A9Q0ILY2</accession>